<dbReference type="EMBL" id="KZ825392">
    <property type="protein sequence ID" value="RAH41204.1"/>
    <property type="molecule type" value="Genomic_DNA"/>
</dbReference>
<accession>A0ACD1FW85</accession>
<keyword evidence="1" id="KW-0808">Transferase</keyword>
<sequence length="103" mass="11177">EIGAGTGGTTARALEGLAGGIEGPGFEKYVFTDISTLFFEKARERFQGYEGVEYRALDITKDPAEQGFEIGRFDVVVASNVLHATPCLVETLKHCRLLLQPKG</sequence>
<organism evidence="1 2">
    <name type="scientific">Aspergillus brunneoviolaceus CBS 621.78</name>
    <dbReference type="NCBI Taxonomy" id="1450534"/>
    <lineage>
        <taxon>Eukaryota</taxon>
        <taxon>Fungi</taxon>
        <taxon>Dikarya</taxon>
        <taxon>Ascomycota</taxon>
        <taxon>Pezizomycotina</taxon>
        <taxon>Eurotiomycetes</taxon>
        <taxon>Eurotiomycetidae</taxon>
        <taxon>Eurotiales</taxon>
        <taxon>Aspergillaceae</taxon>
        <taxon>Aspergillus</taxon>
        <taxon>Aspergillus subgen. Circumdati</taxon>
    </lineage>
</organism>
<proteinExistence type="predicted"/>
<feature type="non-terminal residue" evidence="1">
    <location>
        <position position="1"/>
    </location>
</feature>
<evidence type="ECO:0000313" key="2">
    <source>
        <dbReference type="Proteomes" id="UP000249057"/>
    </source>
</evidence>
<dbReference type="Proteomes" id="UP000249057">
    <property type="component" value="Unassembled WGS sequence"/>
</dbReference>
<gene>
    <name evidence="1" type="ORF">BO95DRAFT_324475</name>
</gene>
<keyword evidence="1" id="KW-0489">Methyltransferase</keyword>
<protein>
    <submittedName>
        <fullName evidence="1">S-adenosyl-L-methionine-dependent methyltransferase</fullName>
    </submittedName>
</protein>
<feature type="non-terminal residue" evidence="1">
    <location>
        <position position="103"/>
    </location>
</feature>
<evidence type="ECO:0000313" key="1">
    <source>
        <dbReference type="EMBL" id="RAH41204.1"/>
    </source>
</evidence>
<keyword evidence="2" id="KW-1185">Reference proteome</keyword>
<name>A0ACD1FW85_9EURO</name>
<reference evidence="1" key="1">
    <citation type="submission" date="2018-02" db="EMBL/GenBank/DDBJ databases">
        <title>The genomes of Aspergillus section Nigri reveals drivers in fungal speciation.</title>
        <authorList>
            <consortium name="DOE Joint Genome Institute"/>
            <person name="Vesth T.C."/>
            <person name="Nybo J."/>
            <person name="Theobald S."/>
            <person name="Brandl J."/>
            <person name="Frisvad J.C."/>
            <person name="Nielsen K.F."/>
            <person name="Lyhne E.K."/>
            <person name="Kogle M.E."/>
            <person name="Kuo A."/>
            <person name="Riley R."/>
            <person name="Clum A."/>
            <person name="Nolan M."/>
            <person name="Lipzen A."/>
            <person name="Salamov A."/>
            <person name="Henrissat B."/>
            <person name="Wiebenga A."/>
            <person name="De vries R.P."/>
            <person name="Grigoriev I.V."/>
            <person name="Mortensen U.H."/>
            <person name="Andersen M.R."/>
            <person name="Baker S.E."/>
        </authorList>
    </citation>
    <scope>NUCLEOTIDE SEQUENCE</scope>
    <source>
        <strain evidence="1">CBS 621.78</strain>
    </source>
</reference>